<evidence type="ECO:0000256" key="1">
    <source>
        <dbReference type="SAM" id="MobiDB-lite"/>
    </source>
</evidence>
<accession>L7JAN7</accession>
<dbReference type="AlphaFoldDB" id="L7JAN7"/>
<feature type="region of interest" description="Disordered" evidence="1">
    <location>
        <begin position="40"/>
        <end position="93"/>
    </location>
</feature>
<name>L7JAN7_PYRO1</name>
<evidence type="ECO:0000313" key="2">
    <source>
        <dbReference type="EMBL" id="ELQ65267.1"/>
    </source>
</evidence>
<reference evidence="2" key="1">
    <citation type="journal article" date="2012" name="PLoS Genet.">
        <title>Comparative analysis of the genomes of two field isolates of the rice blast fungus Magnaporthe oryzae.</title>
        <authorList>
            <person name="Xue M."/>
            <person name="Yang J."/>
            <person name="Li Z."/>
            <person name="Hu S."/>
            <person name="Yao N."/>
            <person name="Dean R.A."/>
            <person name="Zhao W."/>
            <person name="Shen M."/>
            <person name="Zhang H."/>
            <person name="Li C."/>
            <person name="Liu L."/>
            <person name="Cao L."/>
            <person name="Xu X."/>
            <person name="Xing Y."/>
            <person name="Hsiang T."/>
            <person name="Zhang Z."/>
            <person name="Xu J.R."/>
            <person name="Peng Y.L."/>
        </authorList>
    </citation>
    <scope>NUCLEOTIDE SEQUENCE [LARGE SCALE GENOMIC DNA]</scope>
    <source>
        <strain evidence="2">P131</strain>
    </source>
</reference>
<organism>
    <name type="scientific">Pyricularia oryzae (strain P131)</name>
    <name type="common">Rice blast fungus</name>
    <name type="synonym">Magnaporthe oryzae</name>
    <dbReference type="NCBI Taxonomy" id="1143193"/>
    <lineage>
        <taxon>Eukaryota</taxon>
        <taxon>Fungi</taxon>
        <taxon>Dikarya</taxon>
        <taxon>Ascomycota</taxon>
        <taxon>Pezizomycotina</taxon>
        <taxon>Sordariomycetes</taxon>
        <taxon>Sordariomycetidae</taxon>
        <taxon>Magnaporthales</taxon>
        <taxon>Pyriculariaceae</taxon>
        <taxon>Pyricularia</taxon>
    </lineage>
</organism>
<gene>
    <name evidence="2" type="ORF">OOW_P131scaffold00511g8</name>
</gene>
<protein>
    <submittedName>
        <fullName evidence="2">Uncharacterized protein</fullName>
    </submittedName>
</protein>
<sequence>MAISRHGPKRDRFPISHAVVCQLHGPFECATQRNRVAPRKCQLDRLNTPGAPSPKVPDGAESRPPVVGQSAGGLWNHSDDCREKRKMGPKLLA</sequence>
<dbReference type="EMBL" id="JH795109">
    <property type="protein sequence ID" value="ELQ65267.1"/>
    <property type="molecule type" value="Genomic_DNA"/>
</dbReference>
<proteinExistence type="predicted"/>
<feature type="compositionally biased region" description="Basic residues" evidence="1">
    <location>
        <begin position="84"/>
        <end position="93"/>
    </location>
</feature>